<evidence type="ECO:0000256" key="3">
    <source>
        <dbReference type="SAM" id="MobiDB-lite"/>
    </source>
</evidence>
<comment type="similarity">
    <text evidence="1">Belongs to the 'GDXG' lipolytic enzyme family.</text>
</comment>
<evidence type="ECO:0000256" key="1">
    <source>
        <dbReference type="ARBA" id="ARBA00010515"/>
    </source>
</evidence>
<feature type="region of interest" description="Disordered" evidence="3">
    <location>
        <begin position="14"/>
        <end position="55"/>
    </location>
</feature>
<accession>A0AA35WVG7</accession>
<dbReference type="EMBL" id="CASHTH010002793">
    <property type="protein sequence ID" value="CAI8035318.1"/>
    <property type="molecule type" value="Genomic_DNA"/>
</dbReference>
<reference evidence="5" key="1">
    <citation type="submission" date="2023-03" db="EMBL/GenBank/DDBJ databases">
        <authorList>
            <person name="Steffen K."/>
            <person name="Cardenas P."/>
        </authorList>
    </citation>
    <scope>NUCLEOTIDE SEQUENCE</scope>
</reference>
<dbReference type="InterPro" id="IPR050300">
    <property type="entry name" value="GDXG_lipolytic_enzyme"/>
</dbReference>
<feature type="domain" description="Alpha/beta hydrolase fold-3" evidence="4">
    <location>
        <begin position="76"/>
        <end position="286"/>
    </location>
</feature>
<dbReference type="PANTHER" id="PTHR48081">
    <property type="entry name" value="AB HYDROLASE SUPERFAMILY PROTEIN C4A8.06C"/>
    <property type="match status" value="1"/>
</dbReference>
<dbReference type="PROSITE" id="PS01173">
    <property type="entry name" value="LIPASE_GDXG_HIS"/>
    <property type="match status" value="1"/>
</dbReference>
<dbReference type="FunFam" id="3.40.50.1820:FF:000089">
    <property type="entry name" value="Alpha/beta hydrolase"/>
    <property type="match status" value="1"/>
</dbReference>
<dbReference type="PANTHER" id="PTHR48081:SF8">
    <property type="entry name" value="ALPHA_BETA HYDROLASE FOLD-3 DOMAIN-CONTAINING PROTEIN-RELATED"/>
    <property type="match status" value="1"/>
</dbReference>
<name>A0AA35WVG7_GEOBA</name>
<dbReference type="Pfam" id="PF07859">
    <property type="entry name" value="Abhydrolase_3"/>
    <property type="match status" value="2"/>
</dbReference>
<dbReference type="InterPro" id="IPR002168">
    <property type="entry name" value="Lipase_GDXG_HIS_AS"/>
</dbReference>
<feature type="domain" description="Alpha/beta hydrolase fold-3" evidence="4">
    <location>
        <begin position="409"/>
        <end position="615"/>
    </location>
</feature>
<organism evidence="5 6">
    <name type="scientific">Geodia barretti</name>
    <name type="common">Barrett's horny sponge</name>
    <dbReference type="NCBI Taxonomy" id="519541"/>
    <lineage>
        <taxon>Eukaryota</taxon>
        <taxon>Metazoa</taxon>
        <taxon>Porifera</taxon>
        <taxon>Demospongiae</taxon>
        <taxon>Heteroscleromorpha</taxon>
        <taxon>Tetractinellida</taxon>
        <taxon>Astrophorina</taxon>
        <taxon>Geodiidae</taxon>
        <taxon>Geodia</taxon>
    </lineage>
</organism>
<dbReference type="AlphaFoldDB" id="A0AA35WVG7"/>
<comment type="caution">
    <text evidence="5">The sequence shown here is derived from an EMBL/GenBank/DDBJ whole genome shotgun (WGS) entry which is preliminary data.</text>
</comment>
<evidence type="ECO:0000313" key="5">
    <source>
        <dbReference type="EMBL" id="CAI8035318.1"/>
    </source>
</evidence>
<evidence type="ECO:0000313" key="6">
    <source>
        <dbReference type="Proteomes" id="UP001174909"/>
    </source>
</evidence>
<sequence>MPLHPQAQQIIEATRALGLPPNHTVSPQEARENASKRPRAPGPEVGKVEDRTVPTPAGGVPVRIYTPEGEGPFPILVWYHGGGWVTGDLESADGTSRHLCVTSRNIVVSVDYRLSPEAKFPEPFDDCYAATLWASEHAEALGGVSGVVSVGGDSAGGNLAAGVSIKAAETGDVRVSHQLLVYPVTDREFGTGSYADNGTGYNLERQGMMWYWDQFLADPADAANPLAAPLQLAPDFPHTDKLAKSFTLTAEYDPLRDEGEAYARHLKQMGVPSTVKRYPGMIHGFFSMAGVIDTSRAAMDDAGEFLRGAVDDMVAEYHAQHQGDKTAMRKLLDPQARNVLELFDSLKLKPFQDMTAVECREVMNNRPRPEGPAVGKVEDRIIQNMYGKEPGDVPIRIYTPEGAGPWGTLVWFHGGGWVIGNIETADATARELCVGANSVVISVDYRLAPEYKFPTPFEDCLTATMWAMYNAESLGGRPEAIAVGGDSAGGNLAAAVALSYEDFPHPLAYQLLVYPCTDAAYNGRSYAVNGKGMFLETASMQWFWDHYLDRSELSGYNIFVSPLRARLTSDLCSALVITAEFDPLRDEGEAYAVALREAGVPTVQKRYDGVIHGFYGMPHVIDKGRQALDLSCRELQTAFASILQNETAAVAADN</sequence>
<gene>
    <name evidence="5" type="ORF">GBAR_LOCUS19839</name>
</gene>
<dbReference type="InterPro" id="IPR029058">
    <property type="entry name" value="AB_hydrolase_fold"/>
</dbReference>
<dbReference type="SUPFAM" id="SSF53474">
    <property type="entry name" value="alpha/beta-Hydrolases"/>
    <property type="match status" value="2"/>
</dbReference>
<proteinExistence type="inferred from homology"/>
<dbReference type="GO" id="GO:0016787">
    <property type="term" value="F:hydrolase activity"/>
    <property type="evidence" value="ECO:0007669"/>
    <property type="project" value="UniProtKB-KW"/>
</dbReference>
<evidence type="ECO:0000256" key="2">
    <source>
        <dbReference type="ARBA" id="ARBA00022801"/>
    </source>
</evidence>
<dbReference type="Proteomes" id="UP001174909">
    <property type="component" value="Unassembled WGS sequence"/>
</dbReference>
<keyword evidence="6" id="KW-1185">Reference proteome</keyword>
<dbReference type="InterPro" id="IPR013094">
    <property type="entry name" value="AB_hydrolase_3"/>
</dbReference>
<dbReference type="Gene3D" id="3.40.50.1820">
    <property type="entry name" value="alpha/beta hydrolase"/>
    <property type="match status" value="2"/>
</dbReference>
<protein>
    <submittedName>
        <fullName evidence="5">Arylesterase</fullName>
    </submittedName>
</protein>
<evidence type="ECO:0000259" key="4">
    <source>
        <dbReference type="Pfam" id="PF07859"/>
    </source>
</evidence>
<keyword evidence="2" id="KW-0378">Hydrolase</keyword>